<dbReference type="Proteomes" id="UP000654075">
    <property type="component" value="Unassembled WGS sequence"/>
</dbReference>
<evidence type="ECO:0000313" key="2">
    <source>
        <dbReference type="Proteomes" id="UP000654075"/>
    </source>
</evidence>
<accession>A0A813F6S1</accession>
<reference evidence="1" key="1">
    <citation type="submission" date="2021-02" db="EMBL/GenBank/DDBJ databases">
        <authorList>
            <person name="Dougan E. K."/>
            <person name="Rhodes N."/>
            <person name="Thang M."/>
            <person name="Chan C."/>
        </authorList>
    </citation>
    <scope>NUCLEOTIDE SEQUENCE</scope>
</reference>
<keyword evidence="2" id="KW-1185">Reference proteome</keyword>
<dbReference type="AlphaFoldDB" id="A0A813F6S1"/>
<gene>
    <name evidence="1" type="ORF">PGLA1383_LOCUS25243</name>
</gene>
<name>A0A813F6S1_POLGL</name>
<proteinExistence type="predicted"/>
<feature type="non-terminal residue" evidence="1">
    <location>
        <position position="1"/>
    </location>
</feature>
<organism evidence="1 2">
    <name type="scientific">Polarella glacialis</name>
    <name type="common">Dinoflagellate</name>
    <dbReference type="NCBI Taxonomy" id="89957"/>
    <lineage>
        <taxon>Eukaryota</taxon>
        <taxon>Sar</taxon>
        <taxon>Alveolata</taxon>
        <taxon>Dinophyceae</taxon>
        <taxon>Suessiales</taxon>
        <taxon>Suessiaceae</taxon>
        <taxon>Polarella</taxon>
    </lineage>
</organism>
<comment type="caution">
    <text evidence="1">The sequence shown here is derived from an EMBL/GenBank/DDBJ whole genome shotgun (WGS) entry which is preliminary data.</text>
</comment>
<dbReference type="EMBL" id="CAJNNV010021160">
    <property type="protein sequence ID" value="CAE8607307.1"/>
    <property type="molecule type" value="Genomic_DNA"/>
</dbReference>
<evidence type="ECO:0000313" key="1">
    <source>
        <dbReference type="EMBL" id="CAE8607307.1"/>
    </source>
</evidence>
<sequence>STTTGFRASRTWTATSGFGRSLSRTTGSFHWQVCTPSSSSRCSQPLCWLLEKPEAYLRNWWQLGSIRT</sequence>
<protein>
    <submittedName>
        <fullName evidence="1">Uncharacterized protein</fullName>
    </submittedName>
</protein>